<accession>A0ABX2DS03</accession>
<dbReference type="RefSeq" id="WP_173135602.1">
    <property type="nucleotide sequence ID" value="NZ_JABMKX010000008.1"/>
</dbReference>
<comment type="caution">
    <text evidence="1">The sequence shown here is derived from an EMBL/GenBank/DDBJ whole genome shotgun (WGS) entry which is preliminary data.</text>
</comment>
<dbReference type="EMBL" id="JABMKX010000008">
    <property type="protein sequence ID" value="NQX46952.1"/>
    <property type="molecule type" value="Genomic_DNA"/>
</dbReference>
<gene>
    <name evidence="1" type="ORF">HQN87_16560</name>
</gene>
<dbReference type="Proteomes" id="UP000711047">
    <property type="component" value="Unassembled WGS sequence"/>
</dbReference>
<protein>
    <submittedName>
        <fullName evidence="1">Uncharacterized protein</fullName>
    </submittedName>
</protein>
<proteinExistence type="predicted"/>
<evidence type="ECO:0000313" key="2">
    <source>
        <dbReference type="Proteomes" id="UP000711047"/>
    </source>
</evidence>
<name>A0ABX2DS03_9BACL</name>
<sequence length="144" mass="16464">MSAELRINIQGVNPPVWTLGKQNDSYFSYYENEHGEQWVAKCEGVILRISGLDIGWKEYQLTIKEAEAEYSRILDQIIALTLMQAKSVPESLSQTYLETAVARLREYEGEMPLAQVVLEVSELLWLASVLNAAIPQMKWSKERN</sequence>
<reference evidence="1 2" key="1">
    <citation type="submission" date="2020-05" db="EMBL/GenBank/DDBJ databases">
        <title>Paenibacillus glebae, sp. nov., Paenibacillus humi sp. nov., Paenibacillus pedi sp. nov., Paenibacillus terrestris sp. nov. and Paenibacillus terricola sp. nov., isolated from a forest top soil sample.</title>
        <authorList>
            <person name="Qi S."/>
            <person name="Carlier A."/>
            <person name="Cnockaert M."/>
            <person name="Vandamme P."/>
        </authorList>
    </citation>
    <scope>NUCLEOTIDE SEQUENCE [LARGE SCALE GENOMIC DNA]</scope>
    <source>
        <strain evidence="1 2">LMG 29502</strain>
    </source>
</reference>
<keyword evidence="2" id="KW-1185">Reference proteome</keyword>
<evidence type="ECO:0000313" key="1">
    <source>
        <dbReference type="EMBL" id="NQX46952.1"/>
    </source>
</evidence>
<organism evidence="1 2">
    <name type="scientific">Paenibacillus tritici</name>
    <dbReference type="NCBI Taxonomy" id="1873425"/>
    <lineage>
        <taxon>Bacteria</taxon>
        <taxon>Bacillati</taxon>
        <taxon>Bacillota</taxon>
        <taxon>Bacilli</taxon>
        <taxon>Bacillales</taxon>
        <taxon>Paenibacillaceae</taxon>
        <taxon>Paenibacillus</taxon>
    </lineage>
</organism>